<keyword evidence="9" id="KW-0479">Metal-binding</keyword>
<dbReference type="AlphaFoldDB" id="A0A6L5XXK4"/>
<dbReference type="PANTHER" id="PTHR43773">
    <property type="entry name" value="MAGNESIUM TRANSPORTER MGTE"/>
    <property type="match status" value="1"/>
</dbReference>
<keyword evidence="12" id="KW-1185">Reference proteome</keyword>
<evidence type="ECO:0000256" key="3">
    <source>
        <dbReference type="ARBA" id="ARBA00022448"/>
    </source>
</evidence>
<comment type="similarity">
    <text evidence="2 9">Belongs to the SLC41A transporter family.</text>
</comment>
<dbReference type="CDD" id="cd04606">
    <property type="entry name" value="CBS_pair_Mg_transporter"/>
    <property type="match status" value="1"/>
</dbReference>
<accession>A0A6L5XXK4</accession>
<dbReference type="Gene3D" id="1.25.60.10">
    <property type="entry name" value="MgtE N-terminal domain-like"/>
    <property type="match status" value="1"/>
</dbReference>
<gene>
    <name evidence="11" type="primary">mgtE</name>
    <name evidence="11" type="ORF">FYJ58_06320</name>
</gene>
<dbReference type="Gene3D" id="3.10.580.10">
    <property type="entry name" value="CBS-domain"/>
    <property type="match status" value="1"/>
</dbReference>
<dbReference type="Pfam" id="PF00571">
    <property type="entry name" value="CBS"/>
    <property type="match status" value="2"/>
</dbReference>
<comment type="subcellular location">
    <subcellularLocation>
        <location evidence="9">Cell membrane</location>
        <topology evidence="9">Multi-pass membrane protein</topology>
    </subcellularLocation>
    <subcellularLocation>
        <location evidence="1">Membrane</location>
        <topology evidence="1">Multi-pass membrane protein</topology>
    </subcellularLocation>
</comment>
<dbReference type="NCBIfam" id="TIGR00400">
    <property type="entry name" value="mgtE"/>
    <property type="match status" value="1"/>
</dbReference>
<comment type="subunit">
    <text evidence="9">Homodimer.</text>
</comment>
<evidence type="ECO:0000256" key="7">
    <source>
        <dbReference type="ARBA" id="ARBA00023136"/>
    </source>
</evidence>
<dbReference type="PROSITE" id="PS51371">
    <property type="entry name" value="CBS"/>
    <property type="match status" value="1"/>
</dbReference>
<dbReference type="SUPFAM" id="SSF158791">
    <property type="entry name" value="MgtE N-terminal domain-like"/>
    <property type="match status" value="1"/>
</dbReference>
<dbReference type="Pfam" id="PF03448">
    <property type="entry name" value="MgtE_N"/>
    <property type="match status" value="1"/>
</dbReference>
<dbReference type="EMBL" id="VUMT01000007">
    <property type="protein sequence ID" value="MSS63492.1"/>
    <property type="molecule type" value="Genomic_DNA"/>
</dbReference>
<keyword evidence="4 9" id="KW-0812">Transmembrane</keyword>
<feature type="transmembrane region" description="Helical" evidence="9">
    <location>
        <begin position="353"/>
        <end position="373"/>
    </location>
</feature>
<evidence type="ECO:0000256" key="5">
    <source>
        <dbReference type="ARBA" id="ARBA00022842"/>
    </source>
</evidence>
<feature type="transmembrane region" description="Helical" evidence="9">
    <location>
        <begin position="379"/>
        <end position="402"/>
    </location>
</feature>
<dbReference type="RefSeq" id="WP_154518858.1">
    <property type="nucleotide sequence ID" value="NZ_VUMT01000007.1"/>
</dbReference>
<dbReference type="InterPro" id="IPR036739">
    <property type="entry name" value="SLC41_membr_dom_sf"/>
</dbReference>
<keyword evidence="8" id="KW-0129">CBS domain</keyword>
<evidence type="ECO:0000256" key="2">
    <source>
        <dbReference type="ARBA" id="ARBA00009749"/>
    </source>
</evidence>
<dbReference type="PANTHER" id="PTHR43773:SF1">
    <property type="entry name" value="MAGNESIUM TRANSPORTER MGTE"/>
    <property type="match status" value="1"/>
</dbReference>
<feature type="transmembrane region" description="Helical" evidence="9">
    <location>
        <begin position="279"/>
        <end position="296"/>
    </location>
</feature>
<dbReference type="Pfam" id="PF01769">
    <property type="entry name" value="MgtE"/>
    <property type="match status" value="1"/>
</dbReference>
<sequence length="444" mass="49715">MTKKIIEKLLAEKKYAQIKDILSALNEVDLAALLEELDEKDMVKIFRLINKQEAALTFSYMNSKMQETLIKAFTEKELKEIIDDMFLDDAVDFLEEMPANVVEHILSITDKETRSQINTLLAYPKDSAGSIMTVEYVDFKKEMTVGEAIHKIKSIGVEKETVYTCYVIEQKKLIGIVSAKDLLTSSDDSLIESIMETNIIYANTFDDQEDVAKLFQKYGFMAIPVVDTEHCMVGIITYDDAINVLQDEVDEDISIMSGMTPNEDSYFGTSVFDHAKHRILWLLVLMLSATITGTIITRYEDAFSAIPILVSFIPMLMDTGGNCGSQSSTLIIRGLAVDEIKLNQVFKVMFKELRVALVVSIVLSIVNGLRILIMYKNPMLALLISLSLVCTVIMAKLVGCLLPMLATKCKMDPAIMSTPLITTLVDTGSILIYFQIATHLFHLS</sequence>
<evidence type="ECO:0000259" key="10">
    <source>
        <dbReference type="PROSITE" id="PS51371"/>
    </source>
</evidence>
<evidence type="ECO:0000313" key="11">
    <source>
        <dbReference type="EMBL" id="MSS63492.1"/>
    </source>
</evidence>
<protein>
    <recommendedName>
        <fullName evidence="9">Magnesium transporter MgtE</fullName>
    </recommendedName>
</protein>
<dbReference type="InterPro" id="IPR046342">
    <property type="entry name" value="CBS_dom_sf"/>
</dbReference>
<evidence type="ECO:0000256" key="1">
    <source>
        <dbReference type="ARBA" id="ARBA00004141"/>
    </source>
</evidence>
<name>A0A6L5XXK4_9FIRM</name>
<keyword evidence="7 9" id="KW-0472">Membrane</keyword>
<dbReference type="GO" id="GO:0005886">
    <property type="term" value="C:plasma membrane"/>
    <property type="evidence" value="ECO:0007669"/>
    <property type="project" value="UniProtKB-SubCell"/>
</dbReference>
<dbReference type="GO" id="GO:0015095">
    <property type="term" value="F:magnesium ion transmembrane transporter activity"/>
    <property type="evidence" value="ECO:0007669"/>
    <property type="project" value="UniProtKB-UniRule"/>
</dbReference>
<evidence type="ECO:0000256" key="4">
    <source>
        <dbReference type="ARBA" id="ARBA00022692"/>
    </source>
</evidence>
<feature type="transmembrane region" description="Helical" evidence="9">
    <location>
        <begin position="414"/>
        <end position="436"/>
    </location>
</feature>
<dbReference type="SMART" id="SM00924">
    <property type="entry name" value="MgtE_N"/>
    <property type="match status" value="1"/>
</dbReference>
<dbReference type="Proteomes" id="UP000482209">
    <property type="component" value="Unassembled WGS sequence"/>
</dbReference>
<evidence type="ECO:0000256" key="8">
    <source>
        <dbReference type="PROSITE-ProRule" id="PRU00703"/>
    </source>
</evidence>
<evidence type="ECO:0000313" key="12">
    <source>
        <dbReference type="Proteomes" id="UP000482209"/>
    </source>
</evidence>
<proteinExistence type="inferred from homology"/>
<dbReference type="SMART" id="SM00116">
    <property type="entry name" value="CBS"/>
    <property type="match status" value="2"/>
</dbReference>
<comment type="function">
    <text evidence="9">Acts as a magnesium transporter.</text>
</comment>
<dbReference type="Gene3D" id="1.10.357.20">
    <property type="entry name" value="SLC41 divalent cation transporters, integral membrane domain"/>
    <property type="match status" value="1"/>
</dbReference>
<evidence type="ECO:0000256" key="9">
    <source>
        <dbReference type="RuleBase" id="RU362011"/>
    </source>
</evidence>
<dbReference type="InterPro" id="IPR038076">
    <property type="entry name" value="MgtE_N_sf"/>
</dbReference>
<keyword evidence="6 9" id="KW-1133">Transmembrane helix</keyword>
<comment type="caution">
    <text evidence="11">The sequence shown here is derived from an EMBL/GenBank/DDBJ whole genome shotgun (WGS) entry which is preliminary data.</text>
</comment>
<dbReference type="SUPFAM" id="SSF54631">
    <property type="entry name" value="CBS-domain pair"/>
    <property type="match status" value="1"/>
</dbReference>
<feature type="transmembrane region" description="Helical" evidence="9">
    <location>
        <begin position="302"/>
        <end position="320"/>
    </location>
</feature>
<feature type="domain" description="CBS" evidence="10">
    <location>
        <begin position="195"/>
        <end position="251"/>
    </location>
</feature>
<keyword evidence="9" id="KW-1003">Cell membrane</keyword>
<keyword evidence="5 9" id="KW-0460">Magnesium</keyword>
<dbReference type="InterPro" id="IPR006669">
    <property type="entry name" value="MgtE_transporter"/>
</dbReference>
<dbReference type="SUPFAM" id="SSF161093">
    <property type="entry name" value="MgtE membrane domain-like"/>
    <property type="match status" value="1"/>
</dbReference>
<dbReference type="InterPro" id="IPR000644">
    <property type="entry name" value="CBS_dom"/>
</dbReference>
<reference evidence="11 12" key="1">
    <citation type="submission" date="2019-08" db="EMBL/GenBank/DDBJ databases">
        <title>In-depth cultivation of the pig gut microbiome towards novel bacterial diversity and tailored functional studies.</title>
        <authorList>
            <person name="Wylensek D."/>
            <person name="Hitch T.C.A."/>
            <person name="Clavel T."/>
        </authorList>
    </citation>
    <scope>NUCLEOTIDE SEQUENCE [LARGE SCALE GENOMIC DNA]</scope>
    <source>
        <strain evidence="11 12">WCA-693-APC-MOT-I</strain>
    </source>
</reference>
<dbReference type="GO" id="GO:0046872">
    <property type="term" value="F:metal ion binding"/>
    <property type="evidence" value="ECO:0007669"/>
    <property type="project" value="UniProtKB-KW"/>
</dbReference>
<dbReference type="InterPro" id="IPR006668">
    <property type="entry name" value="Mg_transptr_MgtE_intracell_dom"/>
</dbReference>
<organism evidence="11 12">
    <name type="scientific">Velocimicrobium porci</name>
    <dbReference type="NCBI Taxonomy" id="2606634"/>
    <lineage>
        <taxon>Bacteria</taxon>
        <taxon>Bacillati</taxon>
        <taxon>Bacillota</taxon>
        <taxon>Clostridia</taxon>
        <taxon>Lachnospirales</taxon>
        <taxon>Lachnospiraceae</taxon>
        <taxon>Velocimicrobium</taxon>
    </lineage>
</organism>
<evidence type="ECO:0000256" key="6">
    <source>
        <dbReference type="ARBA" id="ARBA00022989"/>
    </source>
</evidence>
<keyword evidence="3 9" id="KW-0813">Transport</keyword>
<dbReference type="InterPro" id="IPR006667">
    <property type="entry name" value="SLC41_membr_dom"/>
</dbReference>